<sequence length="239" mass="26013">MPGGSASAACGVMAEAQEAAVRLLGLLQSTGADPAKQQLAQQIICCINRALDKVRDDVGAGDGSKGKPEQGLAAARPPTEYRRRARGCGEARERVVSSTMDDGYAWRKYGEKSIQHQRHPRFYFRCGYRNELGCRARKQVERMEDDPSLFHTAYFGDHTPACPRADAAVLTSSHDGSRPCLPAEAGEELPANMVEFAAQYWPPKDQLVNSSSEISFASPGGMESESSLEANLEELLHLL</sequence>
<evidence type="ECO:0000256" key="6">
    <source>
        <dbReference type="SAM" id="MobiDB-lite"/>
    </source>
</evidence>
<evidence type="ECO:0000256" key="1">
    <source>
        <dbReference type="ARBA" id="ARBA00004123"/>
    </source>
</evidence>
<dbReference type="OrthoDB" id="684963at2759"/>
<feature type="region of interest" description="Disordered" evidence="6">
    <location>
        <begin position="58"/>
        <end position="88"/>
    </location>
</feature>
<accession>A0A835EVZ3</accession>
<protein>
    <recommendedName>
        <fullName evidence="7">WRKY domain-containing protein</fullName>
    </recommendedName>
</protein>
<dbReference type="PROSITE" id="PS50811">
    <property type="entry name" value="WRKY"/>
    <property type="match status" value="1"/>
</dbReference>
<dbReference type="AlphaFoldDB" id="A0A835EVZ3"/>
<dbReference type="InterPro" id="IPR036576">
    <property type="entry name" value="WRKY_dom_sf"/>
</dbReference>
<evidence type="ECO:0000313" key="8">
    <source>
        <dbReference type="EMBL" id="KAF8719463.1"/>
    </source>
</evidence>
<feature type="domain" description="WRKY" evidence="7">
    <location>
        <begin position="95"/>
        <end position="163"/>
    </location>
</feature>
<feature type="compositionally biased region" description="Basic and acidic residues" evidence="6">
    <location>
        <begin position="58"/>
        <end position="68"/>
    </location>
</feature>
<keyword evidence="9" id="KW-1185">Reference proteome</keyword>
<keyword evidence="2" id="KW-0805">Transcription regulation</keyword>
<proteinExistence type="predicted"/>
<dbReference type="GO" id="GO:0005634">
    <property type="term" value="C:nucleus"/>
    <property type="evidence" value="ECO:0007669"/>
    <property type="project" value="UniProtKB-SubCell"/>
</dbReference>
<dbReference type="SMART" id="SM00774">
    <property type="entry name" value="WRKY"/>
    <property type="match status" value="1"/>
</dbReference>
<comment type="subcellular location">
    <subcellularLocation>
        <location evidence="1">Nucleus</location>
    </subcellularLocation>
</comment>
<keyword evidence="4" id="KW-0804">Transcription</keyword>
<evidence type="ECO:0000259" key="7">
    <source>
        <dbReference type="PROSITE" id="PS50811"/>
    </source>
</evidence>
<evidence type="ECO:0000256" key="4">
    <source>
        <dbReference type="ARBA" id="ARBA00023163"/>
    </source>
</evidence>
<dbReference type="SUPFAM" id="SSF118290">
    <property type="entry name" value="WRKY DNA-binding domain"/>
    <property type="match status" value="1"/>
</dbReference>
<feature type="compositionally biased region" description="Basic and acidic residues" evidence="6">
    <location>
        <begin position="79"/>
        <end position="88"/>
    </location>
</feature>
<dbReference type="Pfam" id="PF03106">
    <property type="entry name" value="WRKY"/>
    <property type="match status" value="1"/>
</dbReference>
<dbReference type="GO" id="GO:0043565">
    <property type="term" value="F:sequence-specific DNA binding"/>
    <property type="evidence" value="ECO:0007669"/>
    <property type="project" value="InterPro"/>
</dbReference>
<comment type="caution">
    <text evidence="8">The sequence shown here is derived from an EMBL/GenBank/DDBJ whole genome shotgun (WGS) entry which is preliminary data.</text>
</comment>
<evidence type="ECO:0000256" key="5">
    <source>
        <dbReference type="ARBA" id="ARBA00023242"/>
    </source>
</evidence>
<dbReference type="PANTHER" id="PTHR31282">
    <property type="entry name" value="WRKY TRANSCRIPTION FACTOR 21-RELATED"/>
    <property type="match status" value="1"/>
</dbReference>
<dbReference type="Proteomes" id="UP000636709">
    <property type="component" value="Unassembled WGS sequence"/>
</dbReference>
<evidence type="ECO:0000256" key="3">
    <source>
        <dbReference type="ARBA" id="ARBA00023125"/>
    </source>
</evidence>
<keyword evidence="3" id="KW-0238">DNA-binding</keyword>
<evidence type="ECO:0000256" key="2">
    <source>
        <dbReference type="ARBA" id="ARBA00023015"/>
    </source>
</evidence>
<dbReference type="Gene3D" id="2.20.25.80">
    <property type="entry name" value="WRKY domain"/>
    <property type="match status" value="1"/>
</dbReference>
<dbReference type="InterPro" id="IPR044810">
    <property type="entry name" value="WRKY_plant"/>
</dbReference>
<organism evidence="8 9">
    <name type="scientific">Digitaria exilis</name>
    <dbReference type="NCBI Taxonomy" id="1010633"/>
    <lineage>
        <taxon>Eukaryota</taxon>
        <taxon>Viridiplantae</taxon>
        <taxon>Streptophyta</taxon>
        <taxon>Embryophyta</taxon>
        <taxon>Tracheophyta</taxon>
        <taxon>Spermatophyta</taxon>
        <taxon>Magnoliopsida</taxon>
        <taxon>Liliopsida</taxon>
        <taxon>Poales</taxon>
        <taxon>Poaceae</taxon>
        <taxon>PACMAD clade</taxon>
        <taxon>Panicoideae</taxon>
        <taxon>Panicodae</taxon>
        <taxon>Paniceae</taxon>
        <taxon>Anthephorinae</taxon>
        <taxon>Digitaria</taxon>
    </lineage>
</organism>
<dbReference type="GO" id="GO:0003700">
    <property type="term" value="F:DNA-binding transcription factor activity"/>
    <property type="evidence" value="ECO:0007669"/>
    <property type="project" value="InterPro"/>
</dbReference>
<keyword evidence="5" id="KW-0539">Nucleus</keyword>
<reference evidence="8" key="1">
    <citation type="submission" date="2020-07" db="EMBL/GenBank/DDBJ databases">
        <title>Genome sequence and genetic diversity analysis of an under-domesticated orphan crop, white fonio (Digitaria exilis).</title>
        <authorList>
            <person name="Bennetzen J.L."/>
            <person name="Chen S."/>
            <person name="Ma X."/>
            <person name="Wang X."/>
            <person name="Yssel A.E.J."/>
            <person name="Chaluvadi S.R."/>
            <person name="Johnson M."/>
            <person name="Gangashetty P."/>
            <person name="Hamidou F."/>
            <person name="Sanogo M.D."/>
            <person name="Zwaenepoel A."/>
            <person name="Wallace J."/>
            <person name="Van De Peer Y."/>
            <person name="Van Deynze A."/>
        </authorList>
    </citation>
    <scope>NUCLEOTIDE SEQUENCE</scope>
    <source>
        <tissue evidence="8">Leaves</tissue>
    </source>
</reference>
<gene>
    <name evidence="8" type="ORF">HU200_024184</name>
</gene>
<evidence type="ECO:0000313" key="9">
    <source>
        <dbReference type="Proteomes" id="UP000636709"/>
    </source>
</evidence>
<name>A0A835EVZ3_9POAL</name>
<dbReference type="InterPro" id="IPR003657">
    <property type="entry name" value="WRKY_dom"/>
</dbReference>
<dbReference type="EMBL" id="JACEFO010001700">
    <property type="protein sequence ID" value="KAF8719463.1"/>
    <property type="molecule type" value="Genomic_DNA"/>
</dbReference>